<feature type="region of interest" description="Disordered" evidence="1">
    <location>
        <begin position="1"/>
        <end position="45"/>
    </location>
</feature>
<gene>
    <name evidence="2" type="ORF">CANVERA_P4022</name>
</gene>
<dbReference type="EMBL" id="CANTUO010000004">
    <property type="protein sequence ID" value="CAI5759510.1"/>
    <property type="molecule type" value="Genomic_DNA"/>
</dbReference>
<dbReference type="Proteomes" id="UP001152885">
    <property type="component" value="Unassembled WGS sequence"/>
</dbReference>
<sequence>MPFFQLPSPPTSPPLNKFQFEFNNEQQQQQQQQSSSSSSLSSSSVLISPPLSPIIVKQKIEKIEKIEKFHDELGIKDYTFAELSSLFKNNLFQLIINYNDYLFHTKQKILFLFEIYFSISATNNNNNNNNNNDDDDDNSFKLKPKLSKQFDSRYIELFEYLYMANFEIWSLRKTINLIIMTMKYNKFINRNQVIELNNKIINDIKDVQKKYQDNDDNDIDNDILETDEVSHNNDEEEDEFEIGLLDKCPELCQDLLELDNYLTHNNMSIELPSLTLDEFIIAIKDVSQLELQNKKKEQLHFIFKLIETNNELNEEIKIETKNELNEEIKIETNNKDDLQYYKETIVENKHYLLQQLARIKAINSELVNRGLLNEQTKKNEELKLINEINEKSNEKSNEIVQEQEGIYL</sequence>
<comment type="caution">
    <text evidence="2">The sequence shown here is derived from an EMBL/GenBank/DDBJ whole genome shotgun (WGS) entry which is preliminary data.</text>
</comment>
<evidence type="ECO:0000313" key="2">
    <source>
        <dbReference type="EMBL" id="CAI5759510.1"/>
    </source>
</evidence>
<proteinExistence type="predicted"/>
<organism evidence="2 3">
    <name type="scientific">Candida verbasci</name>
    <dbReference type="NCBI Taxonomy" id="1227364"/>
    <lineage>
        <taxon>Eukaryota</taxon>
        <taxon>Fungi</taxon>
        <taxon>Dikarya</taxon>
        <taxon>Ascomycota</taxon>
        <taxon>Saccharomycotina</taxon>
        <taxon>Pichiomycetes</taxon>
        <taxon>Debaryomycetaceae</taxon>
        <taxon>Candida/Lodderomyces clade</taxon>
        <taxon>Candida</taxon>
    </lineage>
</organism>
<keyword evidence="3" id="KW-1185">Reference proteome</keyword>
<dbReference type="OrthoDB" id="548474at2759"/>
<name>A0A9W4XBI6_9ASCO</name>
<evidence type="ECO:0000256" key="1">
    <source>
        <dbReference type="SAM" id="MobiDB-lite"/>
    </source>
</evidence>
<dbReference type="AlphaFoldDB" id="A0A9W4XBI6"/>
<protein>
    <submittedName>
        <fullName evidence="2">Uncharacterized protein</fullName>
    </submittedName>
</protein>
<accession>A0A9W4XBI6</accession>
<evidence type="ECO:0000313" key="3">
    <source>
        <dbReference type="Proteomes" id="UP001152885"/>
    </source>
</evidence>
<reference evidence="2" key="1">
    <citation type="submission" date="2022-12" db="EMBL/GenBank/DDBJ databases">
        <authorList>
            <person name="Brejova B."/>
        </authorList>
    </citation>
    <scope>NUCLEOTIDE SEQUENCE</scope>
</reference>
<feature type="compositionally biased region" description="Low complexity" evidence="1">
    <location>
        <begin position="26"/>
        <end position="45"/>
    </location>
</feature>